<dbReference type="AlphaFoldDB" id="A0A835ZB56"/>
<feature type="domain" description="PARP catalytic" evidence="1">
    <location>
        <begin position="223"/>
        <end position="362"/>
    </location>
</feature>
<evidence type="ECO:0000313" key="2">
    <source>
        <dbReference type="EMBL" id="KAG5191162.1"/>
    </source>
</evidence>
<reference evidence="2" key="1">
    <citation type="submission" date="2021-02" db="EMBL/GenBank/DDBJ databases">
        <title>First Annotated Genome of the Yellow-green Alga Tribonema minus.</title>
        <authorList>
            <person name="Mahan K.M."/>
        </authorList>
    </citation>
    <scope>NUCLEOTIDE SEQUENCE</scope>
    <source>
        <strain evidence="2">UTEX B ZZ1240</strain>
    </source>
</reference>
<gene>
    <name evidence="2" type="ORF">JKP88DRAFT_251818</name>
</gene>
<keyword evidence="3" id="KW-1185">Reference proteome</keyword>
<proteinExistence type="predicted"/>
<accession>A0A835ZB56</accession>
<dbReference type="Proteomes" id="UP000664859">
    <property type="component" value="Unassembled WGS sequence"/>
</dbReference>
<dbReference type="Gene3D" id="3.90.228.10">
    <property type="match status" value="1"/>
</dbReference>
<dbReference type="SUPFAM" id="SSF56399">
    <property type="entry name" value="ADP-ribosylation"/>
    <property type="match status" value="1"/>
</dbReference>
<dbReference type="OrthoDB" id="9514740at2759"/>
<dbReference type="Pfam" id="PF00644">
    <property type="entry name" value="PARP"/>
    <property type="match status" value="1"/>
</dbReference>
<dbReference type="EMBL" id="JAFCMP010000023">
    <property type="protein sequence ID" value="KAG5191162.1"/>
    <property type="molecule type" value="Genomic_DNA"/>
</dbReference>
<dbReference type="InterPro" id="IPR012317">
    <property type="entry name" value="Poly(ADP-ribose)pol_cat_dom"/>
</dbReference>
<sequence length="370" mass="39129">MVSARRKRGDTIAKQSATATLQVVEISDSEDDVLPLQGRAAGMLATAAQAATAMAAAAAMDGTDTDDDVLIVKDTTAAAPQRLASARPQRHAPWITAIKRPPGGAFALLALAPAHPERPALEQLVTDSGIAVAAVGAHSANWAQPGVVAQYVQAMAAQQAQAQQVWGRPVIVSAYKIRAPAHVVARFEAYAATKPRTVKRCFHGTKSACNLVRMEEVAELGPCGQSNCAACNICTGGLSIDFAKHGTYGKGTYFTENVSKSQAYGAMCRWRPSLRTQAGAQHFMLLVCDVVAGRTYVNKAAQAPPMGYDTVGHTVVKAVTGKHTARGAGGGGRAPPEVKRLSRLMDELVVYRDDASVPRYLLLCRPARLF</sequence>
<evidence type="ECO:0000313" key="3">
    <source>
        <dbReference type="Proteomes" id="UP000664859"/>
    </source>
</evidence>
<organism evidence="2 3">
    <name type="scientific">Tribonema minus</name>
    <dbReference type="NCBI Taxonomy" id="303371"/>
    <lineage>
        <taxon>Eukaryota</taxon>
        <taxon>Sar</taxon>
        <taxon>Stramenopiles</taxon>
        <taxon>Ochrophyta</taxon>
        <taxon>PX clade</taxon>
        <taxon>Xanthophyceae</taxon>
        <taxon>Tribonematales</taxon>
        <taxon>Tribonemataceae</taxon>
        <taxon>Tribonema</taxon>
    </lineage>
</organism>
<comment type="caution">
    <text evidence="2">The sequence shown here is derived from an EMBL/GenBank/DDBJ whole genome shotgun (WGS) entry which is preliminary data.</text>
</comment>
<dbReference type="GO" id="GO:0003950">
    <property type="term" value="F:NAD+ poly-ADP-ribosyltransferase activity"/>
    <property type="evidence" value="ECO:0007669"/>
    <property type="project" value="InterPro"/>
</dbReference>
<protein>
    <recommendedName>
        <fullName evidence="1">PARP catalytic domain-containing protein</fullName>
    </recommendedName>
</protein>
<name>A0A835ZB56_9STRA</name>
<evidence type="ECO:0000259" key="1">
    <source>
        <dbReference type="Pfam" id="PF00644"/>
    </source>
</evidence>